<organism evidence="1 2">
    <name type="scientific">Pelomonas dachongensis</name>
    <dbReference type="NCBI Taxonomy" id="3299029"/>
    <lineage>
        <taxon>Bacteria</taxon>
        <taxon>Pseudomonadati</taxon>
        <taxon>Pseudomonadota</taxon>
        <taxon>Betaproteobacteria</taxon>
        <taxon>Burkholderiales</taxon>
        <taxon>Sphaerotilaceae</taxon>
        <taxon>Roseateles</taxon>
    </lineage>
</organism>
<evidence type="ECO:0000313" key="2">
    <source>
        <dbReference type="Proteomes" id="UP001606300"/>
    </source>
</evidence>
<comment type="caution">
    <text evidence="1">The sequence shown here is derived from an EMBL/GenBank/DDBJ whole genome shotgun (WGS) entry which is preliminary data.</text>
</comment>
<protein>
    <submittedName>
        <fullName evidence="1">Uncharacterized protein</fullName>
    </submittedName>
</protein>
<accession>A0ABW7EP44</accession>
<sequence length="123" mass="14152">MLDRQVLQPHGYAERSCVLVRYRLPALRHCFVLCHEPNSGETPSAELMVFFLGEAARLAEASVGDDQAFMLIHSGRSIRRRGNWHQHVFVVQRRWQKAWVYTVLGLKNIALAVYNVVAGDRHR</sequence>
<evidence type="ECO:0000313" key="1">
    <source>
        <dbReference type="EMBL" id="MFG6414453.1"/>
    </source>
</evidence>
<dbReference type="Proteomes" id="UP001606300">
    <property type="component" value="Unassembled WGS sequence"/>
</dbReference>
<proteinExistence type="predicted"/>
<keyword evidence="2" id="KW-1185">Reference proteome</keyword>
<gene>
    <name evidence="1" type="ORF">ACG02S_11150</name>
</gene>
<dbReference type="EMBL" id="JBIGHY010000003">
    <property type="protein sequence ID" value="MFG6414453.1"/>
    <property type="molecule type" value="Genomic_DNA"/>
</dbReference>
<name>A0ABW7EP44_9BURK</name>
<reference evidence="1 2" key="1">
    <citation type="submission" date="2024-09" db="EMBL/GenBank/DDBJ databases">
        <title>Novel species of the genus Pelomonas and Roseateles isolated from streams.</title>
        <authorList>
            <person name="Lu H."/>
        </authorList>
    </citation>
    <scope>NUCLEOTIDE SEQUENCE [LARGE SCALE GENOMIC DNA]</scope>
    <source>
        <strain evidence="1 2">DC23W</strain>
    </source>
</reference>